<keyword evidence="3" id="KW-1185">Reference proteome</keyword>
<name>A0ABQ0QND4_9PROT</name>
<proteinExistence type="predicted"/>
<sequence length="68" mass="7617">MTSPKNSSGEGGASHTVETSVEKKTQIRLKTLKPVLKNPTTRVNEALWSNTVSTRNFNSIRAIWREMT</sequence>
<comment type="caution">
    <text evidence="2">The sequence shown here is derived from an EMBL/GenBank/DDBJ whole genome shotgun (WGS) entry which is preliminary data.</text>
</comment>
<dbReference type="Proteomes" id="UP001062632">
    <property type="component" value="Unassembled WGS sequence"/>
</dbReference>
<evidence type="ECO:0000313" key="3">
    <source>
        <dbReference type="Proteomes" id="UP001062632"/>
    </source>
</evidence>
<dbReference type="EMBL" id="BAQC01000013">
    <property type="protein sequence ID" value="GBR51383.1"/>
    <property type="molecule type" value="Genomic_DNA"/>
</dbReference>
<gene>
    <name evidence="2" type="ORF">AA106555_0526</name>
</gene>
<evidence type="ECO:0000256" key="1">
    <source>
        <dbReference type="SAM" id="MobiDB-lite"/>
    </source>
</evidence>
<organism evidence="2 3">
    <name type="scientific">Neokomagataea thailandica NBRC 106555</name>
    <dbReference type="NCBI Taxonomy" id="1223520"/>
    <lineage>
        <taxon>Bacteria</taxon>
        <taxon>Pseudomonadati</taxon>
        <taxon>Pseudomonadota</taxon>
        <taxon>Alphaproteobacteria</taxon>
        <taxon>Acetobacterales</taxon>
        <taxon>Acetobacteraceae</taxon>
        <taxon>Neokomagataea</taxon>
    </lineage>
</organism>
<feature type="region of interest" description="Disordered" evidence="1">
    <location>
        <begin position="1"/>
        <end position="24"/>
    </location>
</feature>
<protein>
    <submittedName>
        <fullName evidence="2">Uncharacterized protein</fullName>
    </submittedName>
</protein>
<evidence type="ECO:0000313" key="2">
    <source>
        <dbReference type="EMBL" id="GBR51383.1"/>
    </source>
</evidence>
<reference evidence="2 3" key="1">
    <citation type="submission" date="2013-04" db="EMBL/GenBank/DDBJ databases">
        <title>The genome sequencing project of 58 acetic acid bacteria.</title>
        <authorList>
            <person name="Okamoto-Kainuma A."/>
            <person name="Ishikawa M."/>
            <person name="Umino S."/>
            <person name="Koizumi Y."/>
            <person name="Shiwa Y."/>
            <person name="Yoshikawa H."/>
            <person name="Matsutani M."/>
            <person name="Matsushita K."/>
        </authorList>
    </citation>
    <scope>NUCLEOTIDE SEQUENCE [LARGE SCALE GENOMIC DNA]</scope>
    <source>
        <strain evidence="2 3">NBRC 106555</strain>
    </source>
</reference>
<accession>A0ABQ0QND4</accession>